<proteinExistence type="inferred from homology"/>
<dbReference type="SMR" id="A0A0E3Z6Z1"/>
<dbReference type="InterPro" id="IPR036651">
    <property type="entry name" value="Gln_synt_N_sf"/>
</dbReference>
<dbReference type="EMBL" id="KP211414">
    <property type="protein sequence ID" value="AKC91847.1"/>
    <property type="molecule type" value="Genomic_DNA"/>
</dbReference>
<dbReference type="Gene3D" id="3.10.20.70">
    <property type="entry name" value="Glutamine synthetase, N-terminal domain"/>
    <property type="match status" value="1"/>
</dbReference>
<organism evidence="7">
    <name type="scientific">Streptomyces muensis</name>
    <dbReference type="NCBI Taxonomy" id="1077944"/>
    <lineage>
        <taxon>Bacteria</taxon>
        <taxon>Bacillati</taxon>
        <taxon>Actinomycetota</taxon>
        <taxon>Actinomycetes</taxon>
        <taxon>Kitasatosporales</taxon>
        <taxon>Streptomycetaceae</taxon>
        <taxon>Streptomyces</taxon>
    </lineage>
</organism>
<dbReference type="SMART" id="SM01230">
    <property type="entry name" value="Gln-synt_C"/>
    <property type="match status" value="1"/>
</dbReference>
<dbReference type="SUPFAM" id="SSF55931">
    <property type="entry name" value="Glutamine synthetase/guanido kinase"/>
    <property type="match status" value="1"/>
</dbReference>
<evidence type="ECO:0000256" key="4">
    <source>
        <dbReference type="RuleBase" id="RU000384"/>
    </source>
</evidence>
<protein>
    <submittedName>
        <fullName evidence="7">Glutamin synthetase</fullName>
    </submittedName>
</protein>
<keyword evidence="2" id="KW-0436">Ligase</keyword>
<evidence type="ECO:0000256" key="5">
    <source>
        <dbReference type="SAM" id="MobiDB-lite"/>
    </source>
</evidence>
<evidence type="ECO:0000256" key="1">
    <source>
        <dbReference type="ARBA" id="ARBA00009897"/>
    </source>
</evidence>
<dbReference type="SUPFAM" id="SSF54368">
    <property type="entry name" value="Glutamine synthetase, N-terminal domain"/>
    <property type="match status" value="1"/>
</dbReference>
<feature type="compositionally biased region" description="Polar residues" evidence="5">
    <location>
        <begin position="1"/>
        <end position="10"/>
    </location>
</feature>
<sequence length="479" mass="51290">MMTRTTTGNGTVARLAAAPGPEQGGRSGKGISLSDLRNLVKAGAIDTVLLAVPDLQGRLKGKRYDANHFLKRVAHDGAEVCAYVLATDVDMSPADGFALTSWETGYQDLSVQPALSTLCVVPWLPRTVAVLGDAVHHDGTLIDIAPRQILLQQLTRLSRHGLHPKVGIETEFVLYKGTYADAEQAGYQGLRPLTTENLDYALDHDPVSDRYLRRLQRALAGAGMPVEAIKTEAGPGQVEVTFPYGGALTACDRHPLFKHAVRTLGSRAGLAPTFMAAPETGRANGLHLHVSLWSKAISQLHEPGTEHELSQVGQHAIAGLLAGLPELGPFYAPSVNSYKRFTPGSFAPTTFTWGRDNRTCAVRVVGRGEGLHLEIRVPGADANPYLALSAVLAAMDHGLERKPALGPEATGNAYRASGTEAPVPSTLGLALTVFQDSALARQAFGTEVVEHYARLAGLELAHDERLVTDAERQRWLARA</sequence>
<dbReference type="PANTHER" id="PTHR43785:SF12">
    <property type="entry name" value="TYPE-1 GLUTAMINE SYNTHETASE 2"/>
    <property type="match status" value="1"/>
</dbReference>
<comment type="similarity">
    <text evidence="1 3 4">Belongs to the glutamine synthetase family.</text>
</comment>
<feature type="region of interest" description="Disordered" evidence="5">
    <location>
        <begin position="1"/>
        <end position="29"/>
    </location>
</feature>
<dbReference type="Pfam" id="PF00120">
    <property type="entry name" value="Gln-synt_C"/>
    <property type="match status" value="1"/>
</dbReference>
<dbReference type="Gene3D" id="3.30.590.10">
    <property type="entry name" value="Glutamine synthetase/guanido kinase, catalytic domain"/>
    <property type="match status" value="1"/>
</dbReference>
<evidence type="ECO:0000313" key="7">
    <source>
        <dbReference type="EMBL" id="AKC91847.1"/>
    </source>
</evidence>
<dbReference type="PROSITE" id="PS51987">
    <property type="entry name" value="GS_CATALYTIC"/>
    <property type="match status" value="1"/>
</dbReference>
<dbReference type="GO" id="GO:0004356">
    <property type="term" value="F:glutamine synthetase activity"/>
    <property type="evidence" value="ECO:0007669"/>
    <property type="project" value="InterPro"/>
</dbReference>
<accession>A0A0E3Z6Z1</accession>
<evidence type="ECO:0000256" key="2">
    <source>
        <dbReference type="ARBA" id="ARBA00022598"/>
    </source>
</evidence>
<name>A0A0E3Z6Z1_STRM4</name>
<feature type="domain" description="GS catalytic" evidence="6">
    <location>
        <begin position="146"/>
        <end position="479"/>
    </location>
</feature>
<dbReference type="PANTHER" id="PTHR43785">
    <property type="entry name" value="GAMMA-GLUTAMYLPUTRESCINE SYNTHETASE"/>
    <property type="match status" value="1"/>
</dbReference>
<evidence type="ECO:0000259" key="6">
    <source>
        <dbReference type="PROSITE" id="PS51987"/>
    </source>
</evidence>
<dbReference type="InterPro" id="IPR014746">
    <property type="entry name" value="Gln_synth/guanido_kin_cat_dom"/>
</dbReference>
<dbReference type="GO" id="GO:0006542">
    <property type="term" value="P:glutamine biosynthetic process"/>
    <property type="evidence" value="ECO:0007669"/>
    <property type="project" value="InterPro"/>
</dbReference>
<reference evidence="7" key="1">
    <citation type="submission" date="2014-11" db="EMBL/GenBank/DDBJ databases">
        <authorList>
            <person name="Kling A."/>
            <person name="Lukat P."/>
            <person name="Almeida D.V."/>
            <person name="Bauer A."/>
            <person name="Sordello S."/>
            <person name="Fontaine E."/>
            <person name="Zaburannyi N."/>
            <person name="Herrmann J."/>
            <person name="Wenzel S.C."/>
            <person name="Koenig C."/>
            <person name="Ammerman N.C."/>
            <person name="Barrio-Perez B."/>
            <person name="Borchers K."/>
            <person name="Bordon-Pallier F."/>
            <person name="Broenstrup M."/>
            <person name="Courtemanche G."/>
            <person name="Gerlitz M."/>
            <person name="Geslin M."/>
            <person name="Hammann P."/>
            <person name="Heinz D."/>
            <person name="Hoffmann H."/>
            <person name="Klieber S."/>
            <person name="Kohlmann M."/>
            <person name="Kurz M."/>
            <person name="Lair C."/>
            <person name="Matter H."/>
            <person name="Nuermberger E."/>
            <person name="Tyagi S."/>
            <person name="Fraisse L."/>
            <person name="Grosset J.H."/>
            <person name="Lagrange S."/>
            <person name="Mueller R."/>
        </authorList>
    </citation>
    <scope>NUCLEOTIDE SEQUENCE</scope>
    <source>
        <strain evidence="7">DSM 40835</strain>
    </source>
</reference>
<dbReference type="AlphaFoldDB" id="A0A0E3Z6Z1"/>
<dbReference type="InterPro" id="IPR008146">
    <property type="entry name" value="Gln_synth_cat_dom"/>
</dbReference>
<evidence type="ECO:0000256" key="3">
    <source>
        <dbReference type="PROSITE-ProRule" id="PRU01331"/>
    </source>
</evidence>